<dbReference type="RefSeq" id="WP_146406635.1">
    <property type="nucleotide sequence ID" value="NZ_SJPU01000001.1"/>
</dbReference>
<dbReference type="PANTHER" id="PTHR43212:SF3">
    <property type="entry name" value="QUERCETIN 2,3-DIOXYGENASE"/>
    <property type="match status" value="1"/>
</dbReference>
<dbReference type="OrthoDB" id="321327at2"/>
<keyword evidence="6" id="KW-0560">Oxidoreductase</keyword>
<name>A0A5C6C709_9BACT</name>
<dbReference type="Pfam" id="PF17954">
    <property type="entry name" value="Pirin_C_2"/>
    <property type="match status" value="1"/>
</dbReference>
<dbReference type="EC" id="1.13.11.24" evidence="6"/>
<feature type="binding site" evidence="2">
    <location>
        <position position="57"/>
    </location>
    <ligand>
        <name>Fe cation</name>
        <dbReference type="ChEBI" id="CHEBI:24875"/>
    </ligand>
</feature>
<evidence type="ECO:0000256" key="1">
    <source>
        <dbReference type="ARBA" id="ARBA00008416"/>
    </source>
</evidence>
<evidence type="ECO:0000256" key="2">
    <source>
        <dbReference type="PIRSR" id="PIRSR006232-1"/>
    </source>
</evidence>
<dbReference type="CDD" id="cd20311">
    <property type="entry name" value="cupin_Yhhw_C"/>
    <property type="match status" value="1"/>
</dbReference>
<dbReference type="SUPFAM" id="SSF51182">
    <property type="entry name" value="RmlC-like cupins"/>
    <property type="match status" value="1"/>
</dbReference>
<evidence type="ECO:0000259" key="4">
    <source>
        <dbReference type="Pfam" id="PF02678"/>
    </source>
</evidence>
<dbReference type="Proteomes" id="UP000319908">
    <property type="component" value="Unassembled WGS sequence"/>
</dbReference>
<feature type="binding site" evidence="2">
    <location>
        <position position="101"/>
    </location>
    <ligand>
        <name>Fe cation</name>
        <dbReference type="ChEBI" id="CHEBI:24875"/>
    </ligand>
</feature>
<dbReference type="Gene3D" id="2.60.120.10">
    <property type="entry name" value="Jelly Rolls"/>
    <property type="match status" value="2"/>
</dbReference>
<reference evidence="6 7" key="1">
    <citation type="journal article" date="2020" name="Antonie Van Leeuwenhoek">
        <title>Rhodopirellula heiligendammensis sp. nov., Rhodopirellula pilleata sp. nov., and Rhodopirellula solitaria sp. nov. isolated from natural or artificial marine surfaces in Northern Germany and California, USA, and emended description of the genus Rhodopirellula.</title>
        <authorList>
            <person name="Kallscheuer N."/>
            <person name="Wiegand S."/>
            <person name="Jogler M."/>
            <person name="Boedeker C."/>
            <person name="Peeters S.H."/>
            <person name="Rast P."/>
            <person name="Heuer A."/>
            <person name="Jetten M.S.M."/>
            <person name="Rohde M."/>
            <person name="Jogler C."/>
        </authorList>
    </citation>
    <scope>NUCLEOTIDE SEQUENCE [LARGE SCALE GENOMIC DNA]</scope>
    <source>
        <strain evidence="6 7">Poly21</strain>
    </source>
</reference>
<organism evidence="6 7">
    <name type="scientific">Allorhodopirellula heiligendammensis</name>
    <dbReference type="NCBI Taxonomy" id="2714739"/>
    <lineage>
        <taxon>Bacteria</taxon>
        <taxon>Pseudomonadati</taxon>
        <taxon>Planctomycetota</taxon>
        <taxon>Planctomycetia</taxon>
        <taxon>Pirellulales</taxon>
        <taxon>Pirellulaceae</taxon>
        <taxon>Allorhodopirellula</taxon>
    </lineage>
</organism>
<evidence type="ECO:0000259" key="5">
    <source>
        <dbReference type="Pfam" id="PF17954"/>
    </source>
</evidence>
<keyword evidence="7" id="KW-1185">Reference proteome</keyword>
<keyword evidence="2" id="KW-0479">Metal-binding</keyword>
<feature type="domain" description="Pirin N-terminal" evidence="4">
    <location>
        <begin position="12"/>
        <end position="119"/>
    </location>
</feature>
<feature type="binding site" evidence="2">
    <location>
        <position position="59"/>
    </location>
    <ligand>
        <name>Fe cation</name>
        <dbReference type="ChEBI" id="CHEBI:24875"/>
    </ligand>
</feature>
<gene>
    <name evidence="6" type="primary">yhhW_1</name>
    <name evidence="6" type="ORF">Poly21_21070</name>
</gene>
<dbReference type="CDD" id="cd02910">
    <property type="entry name" value="cupin_Yhhw_N"/>
    <property type="match status" value="1"/>
</dbReference>
<dbReference type="InterPro" id="IPR041602">
    <property type="entry name" value="Quercetinase_C"/>
</dbReference>
<sequence>MINIRRSADRGHADYGWLMSHHTFSFSAYHDVNHMGFRALRVMNEDRVGAGQGFGSHPHKDMEIVSYVLEGALEHKDSMGNGAVLHPGEFQRISAGTGITHSEFNPSSDEPTHFYQIWIGPDRLGHAPSYEQKRFDVSSSAQQLRLVASADGREGSITIHQDVQIYVAQLAAEKSIEFQLEESRHAWLQVLRGRVKLNGYAMETGDGAAVSSETALDICATLDAEIMLFDLC</sequence>
<dbReference type="InterPro" id="IPR011051">
    <property type="entry name" value="RmlC_Cupin_sf"/>
</dbReference>
<evidence type="ECO:0000313" key="7">
    <source>
        <dbReference type="Proteomes" id="UP000319908"/>
    </source>
</evidence>
<dbReference type="AlphaFoldDB" id="A0A5C6C709"/>
<dbReference type="PIRSF" id="PIRSF006232">
    <property type="entry name" value="Pirin"/>
    <property type="match status" value="1"/>
</dbReference>
<dbReference type="InterPro" id="IPR012093">
    <property type="entry name" value="Pirin"/>
</dbReference>
<dbReference type="EMBL" id="SJPU01000001">
    <property type="protein sequence ID" value="TWU19928.1"/>
    <property type="molecule type" value="Genomic_DNA"/>
</dbReference>
<keyword evidence="2" id="KW-0408">Iron</keyword>
<feature type="domain" description="Quercetin 2,3-dioxygenase C-terminal cupin" evidence="5">
    <location>
        <begin position="146"/>
        <end position="231"/>
    </location>
</feature>
<protein>
    <submittedName>
        <fullName evidence="6">Quercetin 2,3-dioxygenase</fullName>
        <ecNumber evidence="6">1.13.11.24</ecNumber>
    </submittedName>
</protein>
<dbReference type="GO" id="GO:0046872">
    <property type="term" value="F:metal ion binding"/>
    <property type="evidence" value="ECO:0007669"/>
    <property type="project" value="UniProtKB-KW"/>
</dbReference>
<dbReference type="Pfam" id="PF02678">
    <property type="entry name" value="Pirin"/>
    <property type="match status" value="1"/>
</dbReference>
<feature type="binding site" evidence="2">
    <location>
        <position position="103"/>
    </location>
    <ligand>
        <name>Fe cation</name>
        <dbReference type="ChEBI" id="CHEBI:24875"/>
    </ligand>
</feature>
<comment type="caution">
    <text evidence="6">The sequence shown here is derived from an EMBL/GenBank/DDBJ whole genome shotgun (WGS) entry which is preliminary data.</text>
</comment>
<dbReference type="GO" id="GO:0008127">
    <property type="term" value="F:quercetin 2,3-dioxygenase activity"/>
    <property type="evidence" value="ECO:0007669"/>
    <property type="project" value="UniProtKB-EC"/>
</dbReference>
<evidence type="ECO:0000313" key="6">
    <source>
        <dbReference type="EMBL" id="TWU19928.1"/>
    </source>
</evidence>
<comment type="similarity">
    <text evidence="1 3">Belongs to the pirin family.</text>
</comment>
<proteinExistence type="inferred from homology"/>
<evidence type="ECO:0000256" key="3">
    <source>
        <dbReference type="RuleBase" id="RU003457"/>
    </source>
</evidence>
<dbReference type="PANTHER" id="PTHR43212">
    <property type="entry name" value="QUERCETIN 2,3-DIOXYGENASE"/>
    <property type="match status" value="1"/>
</dbReference>
<accession>A0A5C6C709</accession>
<dbReference type="InterPro" id="IPR003829">
    <property type="entry name" value="Pirin_N_dom"/>
</dbReference>
<dbReference type="InterPro" id="IPR014710">
    <property type="entry name" value="RmlC-like_jellyroll"/>
</dbReference>
<comment type="cofactor">
    <cofactor evidence="2">
        <name>Fe cation</name>
        <dbReference type="ChEBI" id="CHEBI:24875"/>
    </cofactor>
    <text evidence="2">Binds 1 Fe cation per subunit.</text>
</comment>